<proteinExistence type="predicted"/>
<protein>
    <submittedName>
        <fullName evidence="1">Uncharacterized protein</fullName>
    </submittedName>
</protein>
<gene>
    <name evidence="1" type="ORF">PsorP6_015313</name>
</gene>
<dbReference type="EMBL" id="CM047586">
    <property type="protein sequence ID" value="KAI9909060.1"/>
    <property type="molecule type" value="Genomic_DNA"/>
</dbReference>
<sequence>MAVLAKLQWCSRWQYIVALLLFSAFLTTIGHIQVLPVFLIVSLPVFIYFRWVYSHQENYNVSYAFVSTQLFILVTLISYCMAVNRDSEIEQLFWIFLAGGFVNTALALGAQLSLSLVLARLCFYDQWNSIRDQLNKYFHPAVGSHLALKKHVKLGEILTKLELEKTLGYFVFLFAVAYIVAGLVEEFLKYWIVQGSCKCPGSTSSRYLGRLVACCKGTNESLPAFTARKKRQQRRDARKGRMCHPSRLCVFSQRPHATNAFVVFLAVVAGALGFSVMENVGFALGARTFQEKMESAVLRGILSTPLHSICGGITGIRMAERVLATRCGSRSSTQRSVSALKADLGRWSTKLVILFPAIIIHGTFDMGLLVLMILVSDANEAAHPLFYQTVLPTIVSLGVLVPSLVFLRWKFHAFADKIFETQYVHVAVELESGERLKAESGGKDAIGSFGGDYEDDDSGAEAEGSVQEVSRQVRSVFEM</sequence>
<accession>A0ACC0VRU3</accession>
<keyword evidence="2" id="KW-1185">Reference proteome</keyword>
<evidence type="ECO:0000313" key="1">
    <source>
        <dbReference type="EMBL" id="KAI9909060.1"/>
    </source>
</evidence>
<comment type="caution">
    <text evidence="1">The sequence shown here is derived from an EMBL/GenBank/DDBJ whole genome shotgun (WGS) entry which is preliminary data.</text>
</comment>
<dbReference type="Proteomes" id="UP001163321">
    <property type="component" value="Chromosome 7"/>
</dbReference>
<organism evidence="1 2">
    <name type="scientific">Peronosclerospora sorghi</name>
    <dbReference type="NCBI Taxonomy" id="230839"/>
    <lineage>
        <taxon>Eukaryota</taxon>
        <taxon>Sar</taxon>
        <taxon>Stramenopiles</taxon>
        <taxon>Oomycota</taxon>
        <taxon>Peronosporomycetes</taxon>
        <taxon>Peronosporales</taxon>
        <taxon>Peronosporaceae</taxon>
        <taxon>Peronosclerospora</taxon>
    </lineage>
</organism>
<evidence type="ECO:0000313" key="2">
    <source>
        <dbReference type="Proteomes" id="UP001163321"/>
    </source>
</evidence>
<reference evidence="1 2" key="1">
    <citation type="journal article" date="2022" name="bioRxiv">
        <title>The genome of the oomycete Peronosclerospora sorghi, a cosmopolitan pathogen of maize and sorghum, is inflated with dispersed pseudogenes.</title>
        <authorList>
            <person name="Fletcher K."/>
            <person name="Martin F."/>
            <person name="Isakeit T."/>
            <person name="Cavanaugh K."/>
            <person name="Magill C."/>
            <person name="Michelmore R."/>
        </authorList>
    </citation>
    <scope>NUCLEOTIDE SEQUENCE [LARGE SCALE GENOMIC DNA]</scope>
    <source>
        <strain evidence="1">P6</strain>
    </source>
</reference>
<name>A0ACC0VRU3_9STRA</name>